<comment type="caution">
    <text evidence="1">The sequence shown here is derived from an EMBL/GenBank/DDBJ whole genome shotgun (WGS) entry which is preliminary data.</text>
</comment>
<evidence type="ECO:0000313" key="2">
    <source>
        <dbReference type="Proteomes" id="UP000770717"/>
    </source>
</evidence>
<protein>
    <submittedName>
        <fullName evidence="1">Uncharacterized protein</fullName>
    </submittedName>
</protein>
<dbReference type="Proteomes" id="UP000770717">
    <property type="component" value="Unassembled WGS sequence"/>
</dbReference>
<proteinExistence type="predicted"/>
<accession>A0A8J6AZM5</accession>
<keyword evidence="2" id="KW-1185">Reference proteome</keyword>
<dbReference type="EMBL" id="WNTK01029163">
    <property type="protein sequence ID" value="KAG9461102.1"/>
    <property type="molecule type" value="Genomic_DNA"/>
</dbReference>
<sequence>MLVLFIETCCLYLGRYLNCFSRKCPIFSDYLQSISLLIFLFYPQGNERIRPPWNPRLAACVSPRNASPQCMSTETLRTDS</sequence>
<gene>
    <name evidence="1" type="ORF">GDO78_018135</name>
</gene>
<evidence type="ECO:0000313" key="1">
    <source>
        <dbReference type="EMBL" id="KAG9461102.1"/>
    </source>
</evidence>
<organism evidence="1 2">
    <name type="scientific">Eleutherodactylus coqui</name>
    <name type="common">Puerto Rican coqui</name>
    <dbReference type="NCBI Taxonomy" id="57060"/>
    <lineage>
        <taxon>Eukaryota</taxon>
        <taxon>Metazoa</taxon>
        <taxon>Chordata</taxon>
        <taxon>Craniata</taxon>
        <taxon>Vertebrata</taxon>
        <taxon>Euteleostomi</taxon>
        <taxon>Amphibia</taxon>
        <taxon>Batrachia</taxon>
        <taxon>Anura</taxon>
        <taxon>Neobatrachia</taxon>
        <taxon>Hyloidea</taxon>
        <taxon>Eleutherodactylidae</taxon>
        <taxon>Eleutherodactylinae</taxon>
        <taxon>Eleutherodactylus</taxon>
        <taxon>Eleutherodactylus</taxon>
    </lineage>
</organism>
<reference evidence="1" key="1">
    <citation type="thesis" date="2020" institute="ProQuest LLC" country="789 East Eisenhower Parkway, Ann Arbor, MI, USA">
        <title>Comparative Genomics and Chromosome Evolution.</title>
        <authorList>
            <person name="Mudd A.B."/>
        </authorList>
    </citation>
    <scope>NUCLEOTIDE SEQUENCE</scope>
    <source>
        <strain evidence="1">HN-11 Male</strain>
        <tissue evidence="1">Kidney and liver</tissue>
    </source>
</reference>
<dbReference type="AlphaFoldDB" id="A0A8J6AZM5"/>
<name>A0A8J6AZM5_ELECQ</name>